<evidence type="ECO:0000313" key="4">
    <source>
        <dbReference type="EMBL" id="GAA4061197.1"/>
    </source>
</evidence>
<accession>A0ABP7V7F9</accession>
<dbReference type="InterPro" id="IPR029132">
    <property type="entry name" value="CBAH/NAAA_C"/>
</dbReference>
<dbReference type="Proteomes" id="UP001501734">
    <property type="component" value="Unassembled WGS sequence"/>
</dbReference>
<comment type="similarity">
    <text evidence="1">Belongs to the peptidase C59 family.</text>
</comment>
<sequence length="292" mass="32559">MLEGKTKGIAVNLTTMPIFKNLFITISTTLMLSFFDGVNERGFAAAVLYFEGYAHYDLSTNNKELIASLDFLHYLLGHCSSINDLTDLLKNTSIVGFADPVTKRAAPLHWIATDRSGKSVVIEQTITGLEITENPIGVMTNSPDIRWHLTNLRNYLNLSTTQQDQVNWGNLSLKPFGQGAGTTNLPGSFTSPDRFVRASFLKTHTQIPNNKTEAIMTCFHIMNSVFIPKGIVLTNKGTDDYTKYVAFIDTNTSEYYFKAYENNQIISASLWDYDLDGTELISLGSIVHPFTI</sequence>
<dbReference type="Gene3D" id="3.60.60.10">
    <property type="entry name" value="Penicillin V Acylase, Chain A"/>
    <property type="match status" value="1"/>
</dbReference>
<dbReference type="GO" id="GO:0016787">
    <property type="term" value="F:hydrolase activity"/>
    <property type="evidence" value="ECO:0007669"/>
    <property type="project" value="UniProtKB-KW"/>
</dbReference>
<dbReference type="PANTHER" id="PTHR35527">
    <property type="entry name" value="CHOLOYLGLYCINE HYDROLASE"/>
    <property type="match status" value="1"/>
</dbReference>
<gene>
    <name evidence="4" type="ORF">GCM10022410_05310</name>
</gene>
<keyword evidence="5" id="KW-1185">Reference proteome</keyword>
<dbReference type="InterPro" id="IPR029055">
    <property type="entry name" value="Ntn_hydrolases_N"/>
</dbReference>
<dbReference type="InterPro" id="IPR052193">
    <property type="entry name" value="Peptidase_C59"/>
</dbReference>
<evidence type="ECO:0000256" key="1">
    <source>
        <dbReference type="ARBA" id="ARBA00006625"/>
    </source>
</evidence>
<evidence type="ECO:0000313" key="5">
    <source>
        <dbReference type="Proteomes" id="UP001501734"/>
    </source>
</evidence>
<proteinExistence type="inferred from homology"/>
<dbReference type="PANTHER" id="PTHR35527:SF2">
    <property type="entry name" value="HYDROLASE"/>
    <property type="match status" value="1"/>
</dbReference>
<keyword evidence="2 4" id="KW-0378">Hydrolase</keyword>
<dbReference type="EMBL" id="BAABDL010000024">
    <property type="protein sequence ID" value="GAA4061197.1"/>
    <property type="molecule type" value="Genomic_DNA"/>
</dbReference>
<protein>
    <submittedName>
        <fullName evidence="4">Choloylglycine hydrolase family protein</fullName>
    </submittedName>
</protein>
<comment type="caution">
    <text evidence="4">The sequence shown here is derived from an EMBL/GenBank/DDBJ whole genome shotgun (WGS) entry which is preliminary data.</text>
</comment>
<dbReference type="SUPFAM" id="SSF56235">
    <property type="entry name" value="N-terminal nucleophile aminohydrolases (Ntn hydrolases)"/>
    <property type="match status" value="1"/>
</dbReference>
<dbReference type="Pfam" id="PF02275">
    <property type="entry name" value="CBAH"/>
    <property type="match status" value="1"/>
</dbReference>
<feature type="domain" description="Choloylglycine hydrolase/NAAA C-terminal" evidence="3">
    <location>
        <begin position="24"/>
        <end position="282"/>
    </location>
</feature>
<organism evidence="4 5">
    <name type="scientific">Amphibacillus indicireducens</name>
    <dbReference type="NCBI Taxonomy" id="1076330"/>
    <lineage>
        <taxon>Bacteria</taxon>
        <taxon>Bacillati</taxon>
        <taxon>Bacillota</taxon>
        <taxon>Bacilli</taxon>
        <taxon>Bacillales</taxon>
        <taxon>Bacillaceae</taxon>
        <taxon>Amphibacillus</taxon>
    </lineage>
</organism>
<reference evidence="5" key="1">
    <citation type="journal article" date="2019" name="Int. J. Syst. Evol. Microbiol.">
        <title>The Global Catalogue of Microorganisms (GCM) 10K type strain sequencing project: providing services to taxonomists for standard genome sequencing and annotation.</title>
        <authorList>
            <consortium name="The Broad Institute Genomics Platform"/>
            <consortium name="The Broad Institute Genome Sequencing Center for Infectious Disease"/>
            <person name="Wu L."/>
            <person name="Ma J."/>
        </authorList>
    </citation>
    <scope>NUCLEOTIDE SEQUENCE [LARGE SCALE GENOMIC DNA]</scope>
    <source>
        <strain evidence="5">JCM 17250</strain>
    </source>
</reference>
<name>A0ABP7V7F9_9BACI</name>
<evidence type="ECO:0000256" key="2">
    <source>
        <dbReference type="ARBA" id="ARBA00022801"/>
    </source>
</evidence>
<evidence type="ECO:0000259" key="3">
    <source>
        <dbReference type="Pfam" id="PF02275"/>
    </source>
</evidence>